<keyword evidence="14 20" id="KW-0472">Membrane</keyword>
<dbReference type="EC" id="2.7.8.15" evidence="5"/>
<evidence type="ECO:0000256" key="15">
    <source>
        <dbReference type="ARBA" id="ARBA00029567"/>
    </source>
</evidence>
<keyword evidence="12" id="KW-0460">Magnesium</keyword>
<keyword evidence="9 20" id="KW-0812">Transmembrane</keyword>
<dbReference type="InterPro" id="IPR000715">
    <property type="entry name" value="Glycosyl_transferase_4"/>
</dbReference>
<evidence type="ECO:0000256" key="7">
    <source>
        <dbReference type="ARBA" id="ARBA00022676"/>
    </source>
</evidence>
<comment type="catalytic activity">
    <reaction evidence="18">
        <text>a di-trans,poly-cis-dolichyl phosphate + UDP-N-acetyl-alpha-D-glucosamine = an N-acetyl-alpha-D-glucosaminyl-diphospho-di-trans,poly-cis-dolichol + UMP</text>
        <dbReference type="Rhea" id="RHEA:13289"/>
        <dbReference type="Rhea" id="RHEA-COMP:19498"/>
        <dbReference type="Rhea" id="RHEA-COMP:19507"/>
        <dbReference type="ChEBI" id="CHEBI:57683"/>
        <dbReference type="ChEBI" id="CHEBI:57705"/>
        <dbReference type="ChEBI" id="CHEBI:57865"/>
        <dbReference type="ChEBI" id="CHEBI:58427"/>
        <dbReference type="EC" id="2.7.8.15"/>
    </reaction>
    <physiologicalReaction direction="left-to-right" evidence="18">
        <dbReference type="Rhea" id="RHEA:13290"/>
    </physiologicalReaction>
</comment>
<reference evidence="22" key="1">
    <citation type="submission" date="2023-11" db="UniProtKB">
        <authorList>
            <consortium name="WormBaseParasite"/>
        </authorList>
    </citation>
    <scope>IDENTIFICATION</scope>
</reference>
<comment type="cofactor">
    <cofactor evidence="1">
        <name>Mg(2+)</name>
        <dbReference type="ChEBI" id="CHEBI:18420"/>
    </cofactor>
</comment>
<protein>
    <recommendedName>
        <fullName evidence="6">UDP-N-acetylglucosamine--dolichyl-phosphate N-acetylglucosaminephosphotransferase</fullName>
        <ecNumber evidence="5">2.7.8.15</ecNumber>
    </recommendedName>
    <alternativeName>
        <fullName evidence="15">GlcNAc-1-P transferase</fullName>
    </alternativeName>
    <alternativeName>
        <fullName evidence="16">N-acetylglucosamine-1-phosphate transferase</fullName>
    </alternativeName>
</protein>
<feature type="transmembrane region" description="Helical" evidence="20">
    <location>
        <begin position="186"/>
        <end position="206"/>
    </location>
</feature>
<evidence type="ECO:0000256" key="18">
    <source>
        <dbReference type="ARBA" id="ARBA00045078"/>
    </source>
</evidence>
<feature type="region of interest" description="Disordered" evidence="19">
    <location>
        <begin position="272"/>
        <end position="303"/>
    </location>
</feature>
<evidence type="ECO:0000256" key="10">
    <source>
        <dbReference type="ARBA" id="ARBA00022723"/>
    </source>
</evidence>
<proteinExistence type="inferred from homology"/>
<sequence>MSIFGAKCARQTKSAGNRKLSLKASSFNFLLAYCPYAACFSWDSPTTPSTYLGDIKLHSCPSYAEKCLGSSVDIGILYYIYMGLLTVFCTNSINIYAGVNGLEVGQAIVIGASLILFNLIELSSYHWRVHLFSLYFLIPFLFVCWSLYRVNRYPAKVFVGDTFCYFAGMTFSVVGILGHFSKTLLLFFLPQIVNFLYSTPQLFGLIPCPRHRLPRYDPADGLLHPSRVRFHPKSLSRPGQFVLTVFSYVGIIECKLCPDCIPNISTSPTTGMIVSQSSHENMSSDEEQTSERRRARSRSPVQTKLPTEEIVEVDNLTVINMMLRVLGPRNEQQTTNTLLLLQILCSCFAFMIRYPLAWLFYDVPAK</sequence>
<keyword evidence="8" id="KW-0808">Transferase</keyword>
<comment type="similarity">
    <text evidence="4">Belongs to the glycosyltransferase 4 family.</text>
</comment>
<name>A0AA85BD56_9TREM</name>
<evidence type="ECO:0000256" key="4">
    <source>
        <dbReference type="ARBA" id="ARBA00009317"/>
    </source>
</evidence>
<feature type="transmembrane region" description="Helical" evidence="20">
    <location>
        <begin position="76"/>
        <end position="97"/>
    </location>
</feature>
<evidence type="ECO:0000256" key="9">
    <source>
        <dbReference type="ARBA" id="ARBA00022692"/>
    </source>
</evidence>
<evidence type="ECO:0000256" key="19">
    <source>
        <dbReference type="SAM" id="MobiDB-lite"/>
    </source>
</evidence>
<evidence type="ECO:0000256" key="20">
    <source>
        <dbReference type="SAM" id="Phobius"/>
    </source>
</evidence>
<feature type="transmembrane region" description="Helical" evidence="20">
    <location>
        <begin position="104"/>
        <end position="120"/>
    </location>
</feature>
<feature type="transmembrane region" description="Helical" evidence="20">
    <location>
        <begin position="132"/>
        <end position="150"/>
    </location>
</feature>
<keyword evidence="11" id="KW-0256">Endoplasmic reticulum</keyword>
<evidence type="ECO:0000256" key="12">
    <source>
        <dbReference type="ARBA" id="ARBA00022842"/>
    </source>
</evidence>
<dbReference type="InterPro" id="IPR033895">
    <property type="entry name" value="GPT"/>
</dbReference>
<evidence type="ECO:0000256" key="17">
    <source>
        <dbReference type="ARBA" id="ARBA00044717"/>
    </source>
</evidence>
<evidence type="ECO:0000256" key="1">
    <source>
        <dbReference type="ARBA" id="ARBA00001946"/>
    </source>
</evidence>
<keyword evidence="13 20" id="KW-1133">Transmembrane helix</keyword>
<dbReference type="GO" id="GO:0003975">
    <property type="term" value="F:UDP-N-acetylglucosamine-dolichyl-phosphate N-acetylglucosaminephosphotransferase activity"/>
    <property type="evidence" value="ECO:0007669"/>
    <property type="project" value="UniProtKB-EC"/>
</dbReference>
<comment type="subcellular location">
    <subcellularLocation>
        <location evidence="2">Endoplasmic reticulum membrane</location>
        <topology evidence="2">Multi-pass membrane protein</topology>
    </subcellularLocation>
</comment>
<dbReference type="GO" id="GO:0046872">
    <property type="term" value="F:metal ion binding"/>
    <property type="evidence" value="ECO:0007669"/>
    <property type="project" value="UniProtKB-KW"/>
</dbReference>
<evidence type="ECO:0000256" key="6">
    <source>
        <dbReference type="ARBA" id="ARBA00017659"/>
    </source>
</evidence>
<feature type="transmembrane region" description="Helical" evidence="20">
    <location>
        <begin position="20"/>
        <end position="38"/>
    </location>
</feature>
<evidence type="ECO:0000256" key="16">
    <source>
        <dbReference type="ARBA" id="ARBA00033238"/>
    </source>
</evidence>
<accession>A0AA85BD56</accession>
<dbReference type="CDD" id="cd06855">
    <property type="entry name" value="GT_GPT_euk"/>
    <property type="match status" value="1"/>
</dbReference>
<feature type="compositionally biased region" description="Polar residues" evidence="19">
    <location>
        <begin position="272"/>
        <end position="281"/>
    </location>
</feature>
<evidence type="ECO:0000256" key="14">
    <source>
        <dbReference type="ARBA" id="ARBA00023136"/>
    </source>
</evidence>
<dbReference type="PANTHER" id="PTHR10571">
    <property type="entry name" value="UDP-N-ACETYLGLUCOSAMINE--DOLICHYL-PHOSPHATE N-ACETYLGLUCOSAMINEPHOSPHOTRANSFERASE"/>
    <property type="match status" value="1"/>
</dbReference>
<evidence type="ECO:0000313" key="22">
    <source>
        <dbReference type="WBParaSite" id="SMTH1_48280.1"/>
    </source>
</evidence>
<dbReference type="GO" id="GO:0006488">
    <property type="term" value="P:dolichol-linked oligosaccharide biosynthetic process"/>
    <property type="evidence" value="ECO:0007669"/>
    <property type="project" value="InterPro"/>
</dbReference>
<evidence type="ECO:0000256" key="13">
    <source>
        <dbReference type="ARBA" id="ARBA00022989"/>
    </source>
</evidence>
<evidence type="ECO:0000256" key="3">
    <source>
        <dbReference type="ARBA" id="ARBA00004922"/>
    </source>
</evidence>
<dbReference type="GO" id="GO:0005789">
    <property type="term" value="C:endoplasmic reticulum membrane"/>
    <property type="evidence" value="ECO:0007669"/>
    <property type="project" value="UniProtKB-SubCell"/>
</dbReference>
<evidence type="ECO:0000256" key="11">
    <source>
        <dbReference type="ARBA" id="ARBA00022824"/>
    </source>
</evidence>
<comment type="function">
    <text evidence="17">UDP-N-acetylglucosamine--dolichyl-phosphate N-acetylglucosaminephosphotransferase that operates in the biosynthetic pathway of dolichol-linked oligosaccharides, the glycan precursors employed in protein asparagine (N)-glycosylation. The assembly of dolichol-linked oligosaccharides begins on the cytosolic side of the endoplasmic reticulum membrane and finishes in its lumen. The sequential addition of sugars to dolichol pyrophosphate produces dolichol-linked oligosaccharides containing fourteen sugars, including two GlcNAcs, nine mannoses and three glucoses. Once assembled, the oligosaccharide is transferred from the lipid to nascent proteins by oligosaccharyltransferases. Catalyzes the initial step of dolichol-linked oligosaccharide biosynthesis, transfering GlcNAc-1-P from cytosolic UDP-GlcNAc onto the carrier lipid dolichyl phosphate (P-dolichol), yielding GlcNAc-P-P-dolichol embedded in the cytoplasmic leaflet of the endoplasmic reticulum membrane.</text>
</comment>
<dbReference type="Pfam" id="PF00953">
    <property type="entry name" value="Glycos_transf_4"/>
    <property type="match status" value="1"/>
</dbReference>
<dbReference type="PANTHER" id="PTHR10571:SF0">
    <property type="entry name" value="UDP-N-ACETYLGLUCOSAMINE--DOLICHYL-PHOSPHATE N-ACETYLGLUCOSAMINEPHOSPHOTRANSFERASE"/>
    <property type="match status" value="1"/>
</dbReference>
<evidence type="ECO:0000313" key="21">
    <source>
        <dbReference type="Proteomes" id="UP000050791"/>
    </source>
</evidence>
<keyword evidence="10" id="KW-0479">Metal-binding</keyword>
<comment type="pathway">
    <text evidence="3">Protein modification; protein glycosylation.</text>
</comment>
<evidence type="ECO:0000256" key="2">
    <source>
        <dbReference type="ARBA" id="ARBA00004477"/>
    </source>
</evidence>
<organism evidence="21 22">
    <name type="scientific">Schistosoma mattheei</name>
    <dbReference type="NCBI Taxonomy" id="31246"/>
    <lineage>
        <taxon>Eukaryota</taxon>
        <taxon>Metazoa</taxon>
        <taxon>Spiralia</taxon>
        <taxon>Lophotrochozoa</taxon>
        <taxon>Platyhelminthes</taxon>
        <taxon>Trematoda</taxon>
        <taxon>Digenea</taxon>
        <taxon>Strigeidida</taxon>
        <taxon>Schistosomatoidea</taxon>
        <taxon>Schistosomatidae</taxon>
        <taxon>Schistosoma</taxon>
    </lineage>
</organism>
<feature type="transmembrane region" description="Helical" evidence="20">
    <location>
        <begin position="162"/>
        <end position="180"/>
    </location>
</feature>
<evidence type="ECO:0000256" key="8">
    <source>
        <dbReference type="ARBA" id="ARBA00022679"/>
    </source>
</evidence>
<dbReference type="GO" id="GO:0016757">
    <property type="term" value="F:glycosyltransferase activity"/>
    <property type="evidence" value="ECO:0007669"/>
    <property type="project" value="UniProtKB-KW"/>
</dbReference>
<dbReference type="WBParaSite" id="SMTH1_48280.1">
    <property type="protein sequence ID" value="SMTH1_48280.1"/>
    <property type="gene ID" value="SMTH1_48280"/>
</dbReference>
<feature type="transmembrane region" description="Helical" evidence="20">
    <location>
        <begin position="338"/>
        <end position="361"/>
    </location>
</feature>
<dbReference type="AlphaFoldDB" id="A0AA85BD56"/>
<evidence type="ECO:0000256" key="5">
    <source>
        <dbReference type="ARBA" id="ARBA00013225"/>
    </source>
</evidence>
<dbReference type="Proteomes" id="UP000050791">
    <property type="component" value="Unassembled WGS sequence"/>
</dbReference>
<keyword evidence="7" id="KW-0328">Glycosyltransferase</keyword>